<dbReference type="RefSeq" id="WP_091117717.1">
    <property type="nucleotide sequence ID" value="NZ_BKAF01000054.1"/>
</dbReference>
<evidence type="ECO:0000256" key="1">
    <source>
        <dbReference type="SAM" id="MobiDB-lite"/>
    </source>
</evidence>
<keyword evidence="2" id="KW-0472">Membrane</keyword>
<name>A0A1I3RP73_9ACTN</name>
<evidence type="ECO:0000259" key="3">
    <source>
        <dbReference type="SMART" id="SM00858"/>
    </source>
</evidence>
<dbReference type="EMBL" id="FOQG01000035">
    <property type="protein sequence ID" value="SFJ48095.1"/>
    <property type="molecule type" value="Genomic_DNA"/>
</dbReference>
<protein>
    <submittedName>
        <fullName evidence="4">SAF domain-containing protein</fullName>
    </submittedName>
</protein>
<evidence type="ECO:0000313" key="5">
    <source>
        <dbReference type="Proteomes" id="UP000198649"/>
    </source>
</evidence>
<feature type="transmembrane region" description="Helical" evidence="2">
    <location>
        <begin position="39"/>
        <end position="57"/>
    </location>
</feature>
<feature type="domain" description="SAF" evidence="3">
    <location>
        <begin position="64"/>
        <end position="123"/>
    </location>
</feature>
<dbReference type="Pfam" id="PF08666">
    <property type="entry name" value="SAF"/>
    <property type="match status" value="1"/>
</dbReference>
<accession>A0A1I3RP73</accession>
<dbReference type="InterPro" id="IPR013974">
    <property type="entry name" value="SAF"/>
</dbReference>
<dbReference type="CDD" id="cd11614">
    <property type="entry name" value="SAF_CpaB_FlgA_like"/>
    <property type="match status" value="1"/>
</dbReference>
<gene>
    <name evidence="4" type="ORF">SAMN05216561_1356</name>
</gene>
<dbReference type="SUPFAM" id="SSF51269">
    <property type="entry name" value="AFP III-like domain"/>
    <property type="match status" value="1"/>
</dbReference>
<dbReference type="OrthoDB" id="4808509at2"/>
<feature type="compositionally biased region" description="Basic and acidic residues" evidence="1">
    <location>
        <begin position="10"/>
        <end position="20"/>
    </location>
</feature>
<dbReference type="AlphaFoldDB" id="A0A1I3RP73"/>
<evidence type="ECO:0000313" key="4">
    <source>
        <dbReference type="EMBL" id="SFJ48095.1"/>
    </source>
</evidence>
<dbReference type="STRING" id="1005945.SAMN05216561_1356"/>
<dbReference type="Proteomes" id="UP000198649">
    <property type="component" value="Unassembled WGS sequence"/>
</dbReference>
<organism evidence="4 5">
    <name type="scientific">Nocardioides psychrotolerans</name>
    <dbReference type="NCBI Taxonomy" id="1005945"/>
    <lineage>
        <taxon>Bacteria</taxon>
        <taxon>Bacillati</taxon>
        <taxon>Actinomycetota</taxon>
        <taxon>Actinomycetes</taxon>
        <taxon>Propionibacteriales</taxon>
        <taxon>Nocardioidaceae</taxon>
        <taxon>Nocardioides</taxon>
    </lineage>
</organism>
<keyword evidence="2" id="KW-0812">Transmembrane</keyword>
<keyword evidence="2" id="KW-1133">Transmembrane helix</keyword>
<evidence type="ECO:0000256" key="2">
    <source>
        <dbReference type="SAM" id="Phobius"/>
    </source>
</evidence>
<reference evidence="4 5" key="1">
    <citation type="submission" date="2016-10" db="EMBL/GenBank/DDBJ databases">
        <authorList>
            <person name="de Groot N.N."/>
        </authorList>
    </citation>
    <scope>NUCLEOTIDE SEQUENCE [LARGE SCALE GENOMIC DNA]</scope>
    <source>
        <strain evidence="4 5">CGMCC 1.11156</strain>
    </source>
</reference>
<dbReference type="SMART" id="SM00858">
    <property type="entry name" value="SAF"/>
    <property type="match status" value="1"/>
</dbReference>
<keyword evidence="5" id="KW-1185">Reference proteome</keyword>
<dbReference type="InterPro" id="IPR036732">
    <property type="entry name" value="AFP_Neu5c_C_sf"/>
</dbReference>
<feature type="region of interest" description="Disordered" evidence="1">
    <location>
        <begin position="1"/>
        <end position="24"/>
    </location>
</feature>
<sequence>MDSLNGPAVAHRDSHRDSLSRARRTANAVRRAVLRRRRLLAAALTAVAMAAGLHTVAAPPEPTTRVVVAARDLPAGAVLAAGDLTAVEVAPEAVPRRVVDDPVGRVLAGPVRAGEPVTDVRLVGPDLVAGRSDLVAAPVRLPDAAMVDLLRVGDLIDLVAADPQRGTSAVVATAVPVLALPAVSEAIGASALPGRLVVVGVGEGDVGPIAEASVRSFVTFTWSSR</sequence>
<proteinExistence type="predicted"/>